<dbReference type="GO" id="GO:0000162">
    <property type="term" value="P:L-tryptophan biosynthetic process"/>
    <property type="evidence" value="ECO:0007669"/>
    <property type="project" value="UniProtKB-UniRule"/>
</dbReference>
<comment type="pathway">
    <text evidence="2 10">Amino-acid biosynthesis; L-tryptophan biosynthesis; L-tryptophan from chorismate: step 3/5.</text>
</comment>
<reference evidence="13 14" key="1">
    <citation type="submission" date="2016-04" db="EMBL/GenBank/DDBJ databases">
        <authorList>
            <person name="Evans L.H."/>
            <person name="Alamgir A."/>
            <person name="Owens N."/>
            <person name="Weber N.D."/>
            <person name="Virtaneva K."/>
            <person name="Barbian K."/>
            <person name="Babar A."/>
            <person name="Rosenke K."/>
        </authorList>
    </citation>
    <scope>NUCLEOTIDE SEQUENCE [LARGE SCALE GENOMIC DNA]</scope>
    <source>
        <strain evidence="13 14">LMa1</strain>
    </source>
</reference>
<comment type="similarity">
    <text evidence="3 10">Belongs to the TrpF family.</text>
</comment>
<evidence type="ECO:0000313" key="13">
    <source>
        <dbReference type="EMBL" id="OAT86547.1"/>
    </source>
</evidence>
<sequence length="210" mass="21875">MVKVKICGLTDLETALFAAAAGAAALGFVFAPGRRRAGPEQARLICRALPPFVSRVGVFVDAPLPEVAQMVDYCGLDAVQLHGSEPPDYCRALGERVRVIKAFRVGGAGLPADMGDYPVAAVLLDTLVPGRAGGSGRAFDWRLAQNTGLKTPLILAGGLTPENVARAAALVKPYAVDVSSGVETDGRKDRKKIARLIRAAGEAGSAPLQM</sequence>
<keyword evidence="9 10" id="KW-0413">Isomerase</keyword>
<dbReference type="FunFam" id="3.20.20.70:FF:000075">
    <property type="entry name" value="Tryptophan biosynthesis protein TRP1"/>
    <property type="match status" value="1"/>
</dbReference>
<dbReference type="OrthoDB" id="9786954at2"/>
<dbReference type="STRING" id="1838280.A6M21_03045"/>
<proteinExistence type="inferred from homology"/>
<dbReference type="InterPro" id="IPR044643">
    <property type="entry name" value="TrpF_fam"/>
</dbReference>
<evidence type="ECO:0000256" key="7">
    <source>
        <dbReference type="ARBA" id="ARBA00022822"/>
    </source>
</evidence>
<dbReference type="Pfam" id="PF00697">
    <property type="entry name" value="PRAI"/>
    <property type="match status" value="1"/>
</dbReference>
<keyword evidence="7 10" id="KW-0822">Tryptophan biosynthesis</keyword>
<dbReference type="AlphaFoldDB" id="A0A1B7LJ00"/>
<protein>
    <recommendedName>
        <fullName evidence="5 10">N-(5'-phosphoribosyl)anthranilate isomerase</fullName>
        <shortName evidence="10">PRAI</shortName>
        <ecNumber evidence="4 10">5.3.1.24</ecNumber>
    </recommendedName>
</protein>
<keyword evidence="11" id="KW-1133">Transmembrane helix</keyword>
<keyword evidence="11" id="KW-0812">Transmembrane</keyword>
<dbReference type="NCBIfam" id="NF002298">
    <property type="entry name" value="PRK01222.1-4"/>
    <property type="match status" value="1"/>
</dbReference>
<keyword evidence="11" id="KW-0472">Membrane</keyword>
<dbReference type="InterPro" id="IPR013785">
    <property type="entry name" value="Aldolase_TIM"/>
</dbReference>
<dbReference type="InterPro" id="IPR011060">
    <property type="entry name" value="RibuloseP-bd_barrel"/>
</dbReference>
<dbReference type="CDD" id="cd00405">
    <property type="entry name" value="PRAI"/>
    <property type="match status" value="1"/>
</dbReference>
<dbReference type="PANTHER" id="PTHR42894:SF1">
    <property type="entry name" value="N-(5'-PHOSPHORIBOSYL)ANTHRANILATE ISOMERASE"/>
    <property type="match status" value="1"/>
</dbReference>
<evidence type="ECO:0000256" key="6">
    <source>
        <dbReference type="ARBA" id="ARBA00022605"/>
    </source>
</evidence>
<comment type="catalytic activity">
    <reaction evidence="1 10">
        <text>N-(5-phospho-beta-D-ribosyl)anthranilate = 1-(2-carboxyphenylamino)-1-deoxy-D-ribulose 5-phosphate</text>
        <dbReference type="Rhea" id="RHEA:21540"/>
        <dbReference type="ChEBI" id="CHEBI:18277"/>
        <dbReference type="ChEBI" id="CHEBI:58613"/>
        <dbReference type="EC" id="5.3.1.24"/>
    </reaction>
</comment>
<name>A0A1B7LJ00_9FIRM</name>
<accession>A0A1B7LJ00</accession>
<evidence type="ECO:0000256" key="8">
    <source>
        <dbReference type="ARBA" id="ARBA00023141"/>
    </source>
</evidence>
<evidence type="ECO:0000256" key="2">
    <source>
        <dbReference type="ARBA" id="ARBA00004664"/>
    </source>
</evidence>
<dbReference type="PANTHER" id="PTHR42894">
    <property type="entry name" value="N-(5'-PHOSPHORIBOSYL)ANTHRANILATE ISOMERASE"/>
    <property type="match status" value="1"/>
</dbReference>
<evidence type="ECO:0000259" key="12">
    <source>
        <dbReference type="Pfam" id="PF00697"/>
    </source>
</evidence>
<feature type="domain" description="N-(5'phosphoribosyl) anthranilate isomerase (PRAI)" evidence="12">
    <location>
        <begin position="4"/>
        <end position="197"/>
    </location>
</feature>
<evidence type="ECO:0000256" key="3">
    <source>
        <dbReference type="ARBA" id="ARBA00007571"/>
    </source>
</evidence>
<evidence type="ECO:0000256" key="10">
    <source>
        <dbReference type="HAMAP-Rule" id="MF_00135"/>
    </source>
</evidence>
<evidence type="ECO:0000256" key="11">
    <source>
        <dbReference type="SAM" id="Phobius"/>
    </source>
</evidence>
<evidence type="ECO:0000256" key="1">
    <source>
        <dbReference type="ARBA" id="ARBA00001164"/>
    </source>
</evidence>
<evidence type="ECO:0000313" key="14">
    <source>
        <dbReference type="Proteomes" id="UP000078532"/>
    </source>
</evidence>
<evidence type="ECO:0000256" key="4">
    <source>
        <dbReference type="ARBA" id="ARBA00012572"/>
    </source>
</evidence>
<gene>
    <name evidence="10" type="primary">trpF</name>
    <name evidence="13" type="ORF">A6M21_03045</name>
</gene>
<dbReference type="GO" id="GO:0004640">
    <property type="term" value="F:phosphoribosylanthranilate isomerase activity"/>
    <property type="evidence" value="ECO:0007669"/>
    <property type="project" value="UniProtKB-UniRule"/>
</dbReference>
<feature type="transmembrane region" description="Helical" evidence="11">
    <location>
        <begin position="15"/>
        <end position="33"/>
    </location>
</feature>
<dbReference type="SUPFAM" id="SSF51366">
    <property type="entry name" value="Ribulose-phoshate binding barrel"/>
    <property type="match status" value="1"/>
</dbReference>
<dbReference type="UniPathway" id="UPA00035">
    <property type="reaction ID" value="UER00042"/>
</dbReference>
<comment type="caution">
    <text evidence="13">The sequence shown here is derived from an EMBL/GenBank/DDBJ whole genome shotgun (WGS) entry which is preliminary data.</text>
</comment>
<dbReference type="InterPro" id="IPR001240">
    <property type="entry name" value="PRAI_dom"/>
</dbReference>
<dbReference type="EC" id="5.3.1.24" evidence="4 10"/>
<keyword evidence="6 10" id="KW-0028">Amino-acid biosynthesis</keyword>
<dbReference type="Gene3D" id="3.20.20.70">
    <property type="entry name" value="Aldolase class I"/>
    <property type="match status" value="1"/>
</dbReference>
<evidence type="ECO:0000256" key="9">
    <source>
        <dbReference type="ARBA" id="ARBA00023235"/>
    </source>
</evidence>
<keyword evidence="8 10" id="KW-0057">Aromatic amino acid biosynthesis</keyword>
<dbReference type="Proteomes" id="UP000078532">
    <property type="component" value="Unassembled WGS sequence"/>
</dbReference>
<dbReference type="RefSeq" id="WP_066666274.1">
    <property type="nucleotide sequence ID" value="NZ_LYVF01000013.1"/>
</dbReference>
<dbReference type="EMBL" id="LYVF01000013">
    <property type="protein sequence ID" value="OAT86547.1"/>
    <property type="molecule type" value="Genomic_DNA"/>
</dbReference>
<organism evidence="13 14">
    <name type="scientific">Desulfotomaculum copahuensis</name>
    <dbReference type="NCBI Taxonomy" id="1838280"/>
    <lineage>
        <taxon>Bacteria</taxon>
        <taxon>Bacillati</taxon>
        <taxon>Bacillota</taxon>
        <taxon>Clostridia</taxon>
        <taxon>Eubacteriales</taxon>
        <taxon>Desulfotomaculaceae</taxon>
        <taxon>Desulfotomaculum</taxon>
    </lineage>
</organism>
<dbReference type="HAMAP" id="MF_00135">
    <property type="entry name" value="PRAI"/>
    <property type="match status" value="1"/>
</dbReference>
<evidence type="ECO:0000256" key="5">
    <source>
        <dbReference type="ARBA" id="ARBA00022272"/>
    </source>
</evidence>
<keyword evidence="14" id="KW-1185">Reference proteome</keyword>